<evidence type="ECO:0008006" key="6">
    <source>
        <dbReference type="Google" id="ProtNLM"/>
    </source>
</evidence>
<feature type="domain" description="DUF6371" evidence="2">
    <location>
        <begin position="131"/>
        <end position="282"/>
    </location>
</feature>
<sequence>MSLYKQPYLEPYKGRGTRHTCPNCKVKQTFTLYLDGNTGHPIHPTVGKCNREIKCGYHYPPRQYFADHPELWKSRSGKYISQSNNNPISSHNTNRRPSKHSKTKPQLSLDVPPRMDLIPRKYVKESVSANSNFVRFLCKHFPRENVKKAIENYALGATKNGSVIFWQIDIKGKVRTGKIMQYNPDTGKRIKHKSGAINWVHNILKRRNPKYTNYNLNQCYFGEHLLKFYPNKTIAIVEAEKTAVIASMIFDNYNWLAAGNLNGLNIEKSKVLRDKHVILFPDAGCYQRWTKKSMQIKSEVFCKIETSHLIENHATADQTTDGYDIADYIIEGF</sequence>
<accession>A0A098C264</accession>
<feature type="compositionally biased region" description="Basic residues" evidence="1">
    <location>
        <begin position="93"/>
        <end position="103"/>
    </location>
</feature>
<dbReference type="AlphaFoldDB" id="A0A098C264"/>
<name>A0A098C264_9BACT</name>
<evidence type="ECO:0000313" key="4">
    <source>
        <dbReference type="EMBL" id="CEA16995.1"/>
    </source>
</evidence>
<evidence type="ECO:0000259" key="3">
    <source>
        <dbReference type="Pfam" id="PF21957"/>
    </source>
</evidence>
<organism evidence="4 5">
    <name type="scientific">Fermentimonas caenicola</name>
    <dbReference type="NCBI Taxonomy" id="1562970"/>
    <lineage>
        <taxon>Bacteria</taxon>
        <taxon>Pseudomonadati</taxon>
        <taxon>Bacteroidota</taxon>
        <taxon>Bacteroidia</taxon>
        <taxon>Bacteroidales</taxon>
        <taxon>Dysgonomonadaceae</taxon>
        <taxon>Fermentimonas</taxon>
    </lineage>
</organism>
<protein>
    <recommendedName>
        <fullName evidence="6">Toprim domain-containing protein</fullName>
    </recommendedName>
</protein>
<dbReference type="HOGENOM" id="CLU_044073_1_0_10"/>
<dbReference type="Pfam" id="PF19898">
    <property type="entry name" value="DUF6371"/>
    <property type="match status" value="1"/>
</dbReference>
<dbReference type="NCBIfam" id="NF040506">
    <property type="entry name" value="PG0870_Nterm"/>
    <property type="match status" value="1"/>
</dbReference>
<dbReference type="Proteomes" id="UP000032417">
    <property type="component" value="Chromosome 1"/>
</dbReference>
<proteinExistence type="predicted"/>
<dbReference type="EMBL" id="LN515532">
    <property type="protein sequence ID" value="CEA16995.1"/>
    <property type="molecule type" value="Genomic_DNA"/>
</dbReference>
<feature type="region of interest" description="Disordered" evidence="1">
    <location>
        <begin position="78"/>
        <end position="110"/>
    </location>
</feature>
<keyword evidence="5" id="KW-1185">Reference proteome</keyword>
<dbReference type="STRING" id="1562970.ING2E5B_2268"/>
<evidence type="ECO:0000313" key="5">
    <source>
        <dbReference type="Proteomes" id="UP000032417"/>
    </source>
</evidence>
<evidence type="ECO:0000256" key="1">
    <source>
        <dbReference type="SAM" id="MobiDB-lite"/>
    </source>
</evidence>
<reference evidence="4 5" key="1">
    <citation type="submission" date="2014-08" db="EMBL/GenBank/DDBJ databases">
        <authorList>
            <person name="Wibberg D."/>
        </authorList>
    </citation>
    <scope>NUCLEOTIDE SEQUENCE [LARGE SCALE GENOMIC DNA]</scope>
    <source>
        <strain evidence="5">ING2-E5B</strain>
    </source>
</reference>
<dbReference type="Pfam" id="PF21957">
    <property type="entry name" value="Zn_ribbon_16"/>
    <property type="match status" value="1"/>
</dbReference>
<gene>
    <name evidence="4" type="ORF">ING2E5B_2268</name>
</gene>
<feature type="compositionally biased region" description="Polar residues" evidence="1">
    <location>
        <begin position="79"/>
        <end position="92"/>
    </location>
</feature>
<evidence type="ECO:0000259" key="2">
    <source>
        <dbReference type="Pfam" id="PF19898"/>
    </source>
</evidence>
<dbReference type="InterPro" id="IPR045951">
    <property type="entry name" value="DUF6371"/>
</dbReference>
<dbReference type="InterPro" id="IPR047731">
    <property type="entry name" value="Zinc_ribbon_put"/>
</dbReference>
<dbReference type="KEGG" id="pbt:ING2E5B_2268"/>
<feature type="domain" description="Zinc beta-ribbon finger putative" evidence="3">
    <location>
        <begin position="9"/>
        <end position="70"/>
    </location>
</feature>